<feature type="transmembrane region" description="Helical" evidence="1">
    <location>
        <begin position="56"/>
        <end position="76"/>
    </location>
</feature>
<protein>
    <submittedName>
        <fullName evidence="2">ABC-2 family transporter protein</fullName>
    </submittedName>
</protein>
<dbReference type="PATRIC" id="fig|1262449.3.peg.3538"/>
<feature type="transmembrane region" description="Helical" evidence="1">
    <location>
        <begin position="155"/>
        <end position="176"/>
    </location>
</feature>
<keyword evidence="1" id="KW-0812">Transmembrane</keyword>
<proteinExistence type="predicted"/>
<name>A0A0H3J975_CLOPA</name>
<feature type="transmembrane region" description="Helical" evidence="1">
    <location>
        <begin position="188"/>
        <end position="208"/>
    </location>
</feature>
<evidence type="ECO:0000313" key="4">
    <source>
        <dbReference type="Proteomes" id="UP000028042"/>
    </source>
</evidence>
<evidence type="ECO:0000256" key="1">
    <source>
        <dbReference type="SAM" id="Phobius"/>
    </source>
</evidence>
<dbReference type="GeneID" id="93074635"/>
<reference evidence="2 5" key="1">
    <citation type="journal article" date="2015" name="Genome Announc.">
        <title>Complete Genome Sequence of the Nitrogen-Fixing and Solvent-Producing Clostridium pasteurianum DSM 525.</title>
        <authorList>
            <person name="Poehlein A."/>
            <person name="Grosse-Honebrink A."/>
            <person name="Zhang Y."/>
            <person name="Minton N.P."/>
            <person name="Daniel R."/>
        </authorList>
    </citation>
    <scope>NUCLEOTIDE SEQUENCE [LARGE SCALE GENOMIC DNA]</scope>
    <source>
        <strain evidence="2">DSM 525</strain>
        <strain evidence="5">DSM 525 / ATCC 6013</strain>
    </source>
</reference>
<dbReference type="AlphaFoldDB" id="A0A0H3J975"/>
<gene>
    <name evidence="2" type="ORF">CLPA_c24990</name>
    <name evidence="3" type="ORF">CP6013_00681</name>
</gene>
<dbReference type="eggNOG" id="ENOG5032E5U">
    <property type="taxonomic scope" value="Bacteria"/>
</dbReference>
<dbReference type="EMBL" id="CP009268">
    <property type="protein sequence ID" value="AJA52556.1"/>
    <property type="molecule type" value="Genomic_DNA"/>
</dbReference>
<dbReference type="Proteomes" id="UP000030905">
    <property type="component" value="Chromosome"/>
</dbReference>
<accession>A0A0H3J975</accession>
<dbReference type="KEGG" id="cpae:CPAST_c24990"/>
<feature type="transmembrane region" description="Helical" evidence="1">
    <location>
        <begin position="228"/>
        <end position="250"/>
    </location>
</feature>
<feature type="transmembrane region" description="Helical" evidence="1">
    <location>
        <begin position="97"/>
        <end position="121"/>
    </location>
</feature>
<organism evidence="2 5">
    <name type="scientific">Clostridium pasteurianum DSM 525 = ATCC 6013</name>
    <dbReference type="NCBI Taxonomy" id="1262449"/>
    <lineage>
        <taxon>Bacteria</taxon>
        <taxon>Bacillati</taxon>
        <taxon>Bacillota</taxon>
        <taxon>Clostridia</taxon>
        <taxon>Eubacteriales</taxon>
        <taxon>Clostridiaceae</taxon>
        <taxon>Clostridium</taxon>
    </lineage>
</organism>
<feature type="transmembrane region" description="Helical" evidence="1">
    <location>
        <begin position="16"/>
        <end position="36"/>
    </location>
</feature>
<dbReference type="EMBL" id="JPGY02000001">
    <property type="protein sequence ID" value="KRU11434.1"/>
    <property type="molecule type" value="Genomic_DNA"/>
</dbReference>
<evidence type="ECO:0000313" key="3">
    <source>
        <dbReference type="EMBL" id="KRU11434.1"/>
    </source>
</evidence>
<evidence type="ECO:0000313" key="2">
    <source>
        <dbReference type="EMBL" id="AJA52556.1"/>
    </source>
</evidence>
<sequence length="260" mass="28922">MNRIIHTIFMDIRRAFISYGFWASVIAVCIFYYAASWNEMKIASDGLYLFKYASEASGIGALVIILCVLPYTNSFCTDWNSQYIKFIAVRSGIKNYGVSKVISCALSSGCAIAIGMILFFISLMPWIKLVSTSAANFESFATQTLGGIYLSQGHYIMYFAVYVYLAFLTGAFWSVVGLCASAYLPNKYVALCTPFIASSLINIVTYKFPVWLRLNRIAEGSFIIKGTFFSLVYATVLYSILIICIGLLFVNSGKRRLSNG</sequence>
<keyword evidence="1" id="KW-1133">Transmembrane helix</keyword>
<dbReference type="RefSeq" id="WP_003447506.1">
    <property type="nucleotide sequence ID" value="NZ_ANZB01000015.1"/>
</dbReference>
<dbReference type="KEGG" id="cpat:CLPA_c24990"/>
<keyword evidence="1" id="KW-0472">Membrane</keyword>
<reference evidence="3" key="2">
    <citation type="submission" date="2015-10" db="EMBL/GenBank/DDBJ databases">
        <title>Improved Draft Genome Sequence of Clostridium pasteurianum Strain ATCC 6013 (DSM 525) Using a Hybrid Next-Generation Sequencing Approach.</title>
        <authorList>
            <person name="Pyne M.E."/>
            <person name="Utturkar S.M."/>
            <person name="Brown S.D."/>
            <person name="Moo-Young M."/>
            <person name="Chung D.A."/>
            <person name="Chou P.C."/>
        </authorList>
    </citation>
    <scope>NUCLEOTIDE SEQUENCE</scope>
    <source>
        <strain evidence="3">ATCC 6013</strain>
    </source>
</reference>
<dbReference type="Proteomes" id="UP000028042">
    <property type="component" value="Unassembled WGS sequence"/>
</dbReference>
<reference evidence="3 4" key="3">
    <citation type="journal article" name="Genome Announc.">
        <title>Improved Draft Genome Sequence of Clostridium pasteurianum Strain ATCC 6013 (DSM 525) Using a Hybrid Next-Generation Sequencing Approach.</title>
        <authorList>
            <person name="Pyne M.E."/>
            <person name="Utturkar S."/>
            <person name="Brown S.D."/>
            <person name="Moo-Young M."/>
            <person name="Chung D.A."/>
            <person name="Chou C.P."/>
        </authorList>
    </citation>
    <scope>NUCLEOTIDE SEQUENCE [LARGE SCALE GENOMIC DNA]</scope>
    <source>
        <strain evidence="3 4">ATCC 6013</strain>
    </source>
</reference>
<keyword evidence="5" id="KW-1185">Reference proteome</keyword>
<evidence type="ECO:0000313" key="5">
    <source>
        <dbReference type="Proteomes" id="UP000030905"/>
    </source>
</evidence>